<reference evidence="3 4" key="1">
    <citation type="journal article" date="2015" name="Int. J. Syst. Evol. Microbiol.">
        <title>Flavisolibacter ginsenosidimutans sp. nov., with ginsenoside-converting activity isolated from soil used for cultivating ginseng.</title>
        <authorList>
            <person name="Zhao Y."/>
            <person name="Liu Q."/>
            <person name="Kang M.S."/>
            <person name="Jin F."/>
            <person name="Yu H."/>
            <person name="Im W.T."/>
        </authorList>
    </citation>
    <scope>NUCLEOTIDE SEQUENCE [LARGE SCALE GENOMIC DNA]</scope>
    <source>
        <strain evidence="3 4">Gsoil 636</strain>
    </source>
</reference>
<keyword evidence="3" id="KW-0436">Ligase</keyword>
<dbReference type="InterPro" id="IPR011761">
    <property type="entry name" value="ATP-grasp"/>
</dbReference>
<dbReference type="OrthoDB" id="164032at2"/>
<keyword evidence="1" id="KW-0067">ATP-binding</keyword>
<feature type="domain" description="ATP-grasp" evidence="2">
    <location>
        <begin position="180"/>
        <end position="409"/>
    </location>
</feature>
<dbReference type="EMBL" id="CP042433">
    <property type="protein sequence ID" value="QEC58428.1"/>
    <property type="molecule type" value="Genomic_DNA"/>
</dbReference>
<name>A0A5B8UPB6_9BACT</name>
<keyword evidence="4" id="KW-1185">Reference proteome</keyword>
<organism evidence="3 4">
    <name type="scientific">Flavisolibacter ginsenosidimutans</name>
    <dbReference type="NCBI Taxonomy" id="661481"/>
    <lineage>
        <taxon>Bacteria</taxon>
        <taxon>Pseudomonadati</taxon>
        <taxon>Bacteroidota</taxon>
        <taxon>Chitinophagia</taxon>
        <taxon>Chitinophagales</taxon>
        <taxon>Chitinophagaceae</taxon>
        <taxon>Flavisolibacter</taxon>
    </lineage>
</organism>
<evidence type="ECO:0000313" key="4">
    <source>
        <dbReference type="Proteomes" id="UP000321204"/>
    </source>
</evidence>
<dbReference type="Proteomes" id="UP000321204">
    <property type="component" value="Chromosome"/>
</dbReference>
<evidence type="ECO:0000256" key="1">
    <source>
        <dbReference type="PROSITE-ProRule" id="PRU00409"/>
    </source>
</evidence>
<dbReference type="PANTHER" id="PTHR14465">
    <property type="entry name" value="IQ DOMAIN-CONTAINING PROTEIN H"/>
    <property type="match status" value="1"/>
</dbReference>
<dbReference type="Pfam" id="PF18105">
    <property type="entry name" value="PGM1_C"/>
    <property type="match status" value="1"/>
</dbReference>
<dbReference type="GO" id="GO:0016874">
    <property type="term" value="F:ligase activity"/>
    <property type="evidence" value="ECO:0007669"/>
    <property type="project" value="UniProtKB-KW"/>
</dbReference>
<proteinExistence type="predicted"/>
<accession>A0A5B8UPB6</accession>
<dbReference type="GO" id="GO:0046872">
    <property type="term" value="F:metal ion binding"/>
    <property type="evidence" value="ECO:0007669"/>
    <property type="project" value="InterPro"/>
</dbReference>
<evidence type="ECO:0000259" key="2">
    <source>
        <dbReference type="PROSITE" id="PS50975"/>
    </source>
</evidence>
<dbReference type="KEGG" id="fgg:FSB75_03165"/>
<evidence type="ECO:0000313" key="3">
    <source>
        <dbReference type="EMBL" id="QEC58428.1"/>
    </source>
</evidence>
<dbReference type="Pfam" id="PF24923">
    <property type="entry name" value="ATP-grasp_IQCH"/>
    <property type="match status" value="2"/>
</dbReference>
<dbReference type="InterPro" id="IPR038752">
    <property type="entry name" value="IQCH"/>
</dbReference>
<dbReference type="PROSITE" id="PS50975">
    <property type="entry name" value="ATP_GRASP"/>
    <property type="match status" value="1"/>
</dbReference>
<dbReference type="PANTHER" id="PTHR14465:SF0">
    <property type="entry name" value="IQ DOMAIN-CONTAINING PROTEIN H"/>
    <property type="match status" value="1"/>
</dbReference>
<dbReference type="AlphaFoldDB" id="A0A5B8UPB6"/>
<sequence>MDEERREFRRLQKNFEVQFERYFPDKMAPKTVIVVPSLTLDPDTLKKIEGINFYEERMLCMLMLLRMPHTNVIYVTSMPIDPIIVDYYLHLLPGITSYHARQRLTLLSCFDGSSKSLTKKILERPRLVKRIRASIPFDHVAHLACFNVTEAERSLAVALQVPVYGCDPDLVHLGNKSNGRKIFYACGIATPPGFEDLSTEEDIIMALLHLKVENPSLKKAVVKINEGFSGEGNAIFSYAGAPPASCLETWIKNELPKRLQVVAADANYLSFLGKFKTERGVVEAFIEGGIKCSPSVQCRVNPLGKIDIISTHDQMMGGEGSQVYLGASFPANAEYSAAIGEMGRRIAEELKNYGALGRFAIDFISVKEAGQWKHYAIEINLRKGGTTHPYLMLQFLTCGTYDAAKGMYFTGNGQPRYYLCSDNLQSDSYKGLTPHDMIEIAMCNELLYDGSSQEGVMFHLISALSQYGKLGIVSIGSSPERAAFFYKKTVDVLAKEGNSE</sequence>
<dbReference type="SUPFAM" id="SSF56059">
    <property type="entry name" value="Glutathione synthetase ATP-binding domain-like"/>
    <property type="match status" value="1"/>
</dbReference>
<dbReference type="GO" id="GO:0005524">
    <property type="term" value="F:ATP binding"/>
    <property type="evidence" value="ECO:0007669"/>
    <property type="project" value="UniProtKB-UniRule"/>
</dbReference>
<protein>
    <submittedName>
        <fullName evidence="3">Carboxylate-amine ligase</fullName>
    </submittedName>
</protein>
<dbReference type="InterPro" id="IPR041356">
    <property type="entry name" value="PGM1_C"/>
</dbReference>
<gene>
    <name evidence="3" type="ORF">FSB75_03165</name>
</gene>
<keyword evidence="1" id="KW-0547">Nucleotide-binding</keyword>
<dbReference type="InterPro" id="IPR056855">
    <property type="entry name" value="ATP-grasp_IQCH"/>
</dbReference>